<dbReference type="Gene3D" id="1.10.1660.10">
    <property type="match status" value="1"/>
</dbReference>
<organism evidence="3 4">
    <name type="scientific">Stigmatella aurantiaca (strain DW4/3-1)</name>
    <dbReference type="NCBI Taxonomy" id="378806"/>
    <lineage>
        <taxon>Bacteria</taxon>
        <taxon>Pseudomonadati</taxon>
        <taxon>Myxococcota</taxon>
        <taxon>Myxococcia</taxon>
        <taxon>Myxococcales</taxon>
        <taxon>Cystobacterineae</taxon>
        <taxon>Archangiaceae</taxon>
        <taxon>Stigmatella</taxon>
    </lineage>
</organism>
<feature type="compositionally biased region" description="Low complexity" evidence="1">
    <location>
        <begin position="81"/>
        <end position="110"/>
    </location>
</feature>
<reference evidence="3 4" key="1">
    <citation type="journal article" date="2011" name="Mol. Biol. Evol.">
        <title>Comparative genomic analysis of fruiting body formation in Myxococcales.</title>
        <authorList>
            <person name="Huntley S."/>
            <person name="Hamann N."/>
            <person name="Wegener-Feldbrugge S."/>
            <person name="Treuner-Lange A."/>
            <person name="Kube M."/>
            <person name="Reinhardt R."/>
            <person name="Klages S."/>
            <person name="Muller R."/>
            <person name="Ronning C.M."/>
            <person name="Nierman W.C."/>
            <person name="Sogaard-Andersen L."/>
        </authorList>
    </citation>
    <scope>NUCLEOTIDE SEQUENCE [LARGE SCALE GENOMIC DNA]</scope>
    <source>
        <strain evidence="3 4">DW4/3-1</strain>
    </source>
</reference>
<evidence type="ECO:0000313" key="3">
    <source>
        <dbReference type="EMBL" id="ADO70300.1"/>
    </source>
</evidence>
<dbReference type="STRING" id="378806.STAUR_2496"/>
<dbReference type="Proteomes" id="UP000001351">
    <property type="component" value="Chromosome"/>
</dbReference>
<evidence type="ECO:0000313" key="4">
    <source>
        <dbReference type="Proteomes" id="UP000001351"/>
    </source>
</evidence>
<evidence type="ECO:0000259" key="2">
    <source>
        <dbReference type="PROSITE" id="PS50937"/>
    </source>
</evidence>
<name>E3FGG5_STIAD</name>
<proteinExistence type="predicted"/>
<dbReference type="AlphaFoldDB" id="E3FGG5"/>
<evidence type="ECO:0000256" key="1">
    <source>
        <dbReference type="SAM" id="MobiDB-lite"/>
    </source>
</evidence>
<accession>E3FGG5</accession>
<keyword evidence="4" id="KW-1185">Reference proteome</keyword>
<feature type="region of interest" description="Disordered" evidence="1">
    <location>
        <begin position="81"/>
        <end position="123"/>
    </location>
</feature>
<dbReference type="PROSITE" id="PS50937">
    <property type="entry name" value="HTH_MERR_2"/>
    <property type="match status" value="1"/>
</dbReference>
<dbReference type="HOGENOM" id="CLU_2013873_0_0_7"/>
<dbReference type="GO" id="GO:0006355">
    <property type="term" value="P:regulation of DNA-templated transcription"/>
    <property type="evidence" value="ECO:0007669"/>
    <property type="project" value="InterPro"/>
</dbReference>
<feature type="compositionally biased region" description="Gly residues" evidence="1">
    <location>
        <begin position="113"/>
        <end position="123"/>
    </location>
</feature>
<dbReference type="InterPro" id="IPR000551">
    <property type="entry name" value="MerR-type_HTH_dom"/>
</dbReference>
<protein>
    <submittedName>
        <fullName evidence="3">Regulatory protein, MerR domain protein</fullName>
    </submittedName>
</protein>
<dbReference type="EMBL" id="CP002271">
    <property type="protein sequence ID" value="ADO70300.1"/>
    <property type="molecule type" value="Genomic_DNA"/>
</dbReference>
<gene>
    <name evidence="3" type="ordered locus">STAUR_2496</name>
</gene>
<sequence length="123" mass="12588">MSPGDFAQLLGVNPSTLYRWEAEGEKEVKPDPNATRILAALHQARAKSGGEHLKASLGTALLLGGGLFALFKLLEQLFSGDTSTSTTPVVTAPPATPSPTQAPSSATDAADGQKGGGETTKGR</sequence>
<dbReference type="KEGG" id="sur:STAUR_2496"/>
<feature type="domain" description="HTH merR-type" evidence="2">
    <location>
        <begin position="1"/>
        <end position="24"/>
    </location>
</feature>
<dbReference type="GO" id="GO:0003677">
    <property type="term" value="F:DNA binding"/>
    <property type="evidence" value="ECO:0007669"/>
    <property type="project" value="InterPro"/>
</dbReference>